<dbReference type="InParanoid" id="M1AB37"/>
<dbReference type="PANTHER" id="PTHR48302:SF2">
    <property type="entry name" value="DUF1985 DOMAIN-CONTAINING PROTEIN"/>
    <property type="match status" value="1"/>
</dbReference>
<dbReference type="PANTHER" id="PTHR48302">
    <property type="entry name" value="ULP1 PROTEASE FAMILY, C-TERMINAL CATALYTIC DOMAIN CONTAINING PROTEIN"/>
    <property type="match status" value="1"/>
</dbReference>
<dbReference type="AlphaFoldDB" id="M1AB37"/>
<keyword evidence="4" id="KW-1185">Reference proteome</keyword>
<feature type="region of interest" description="Disordered" evidence="1">
    <location>
        <begin position="312"/>
        <end position="380"/>
    </location>
</feature>
<dbReference type="Gramene" id="PGSC0003DMT400018758">
    <property type="protein sequence ID" value="PGSC0003DMT400018758"/>
    <property type="gene ID" value="PGSC0003DMG400007270"/>
</dbReference>
<evidence type="ECO:0000256" key="1">
    <source>
        <dbReference type="SAM" id="MobiDB-lite"/>
    </source>
</evidence>
<protein>
    <submittedName>
        <fullName evidence="3">Ulp1 protease family, C-terminal catalytic domain containing protein</fullName>
    </submittedName>
</protein>
<evidence type="ECO:0000313" key="3">
    <source>
        <dbReference type="EnsemblPlants" id="PGSC0003DMT400018758"/>
    </source>
</evidence>
<sequence length="409" mass="46208">MEQGPSLSVGVSQINSTNANRTYDSDDKMWAENRSKRLHDTLAMKDKSVVKPKTKGQITKCMLLLEVQQENNNLLHVRHGNGTVLKFSIKDFANVTGLKCKGNVKDFSYPESTPSRLLQRYFPNATTGITKSRLIQRFQMGNWETTQDAVQMAILYFVHTFMLCQLGETSIRIEEFLMVEYDRYELYPWGQIAFDKLITSLRQDFNLSKQMYHLFGMPYALNVWTYECSSSLNPEFVVKVANGIPRICNWRVVAVKPKFGTFISSIFSENACSNIVPIPDEMEALDLSDIQDAHTPEPSTIAVDAKEVQTKDSSGFEDFSTSPPGHLFRISPRVSGTSSPPPPKRRKKIDTPKTKVSEPKVSEQLRPPINQSFSMPDEAPTSAANVSFVHVSSQVQKDKSVYPDIEELK</sequence>
<evidence type="ECO:0000313" key="4">
    <source>
        <dbReference type="Proteomes" id="UP000011115"/>
    </source>
</evidence>
<dbReference type="HOGENOM" id="CLU_056095_0_0_1"/>
<organism evidence="3 4">
    <name type="scientific">Solanum tuberosum</name>
    <name type="common">Potato</name>
    <dbReference type="NCBI Taxonomy" id="4113"/>
    <lineage>
        <taxon>Eukaryota</taxon>
        <taxon>Viridiplantae</taxon>
        <taxon>Streptophyta</taxon>
        <taxon>Embryophyta</taxon>
        <taxon>Tracheophyta</taxon>
        <taxon>Spermatophyta</taxon>
        <taxon>Magnoliopsida</taxon>
        <taxon>eudicotyledons</taxon>
        <taxon>Gunneridae</taxon>
        <taxon>Pentapetalae</taxon>
        <taxon>asterids</taxon>
        <taxon>lamiids</taxon>
        <taxon>Solanales</taxon>
        <taxon>Solanaceae</taxon>
        <taxon>Solanoideae</taxon>
        <taxon>Solaneae</taxon>
        <taxon>Solanum</taxon>
    </lineage>
</organism>
<reference evidence="3" key="2">
    <citation type="submission" date="2015-06" db="UniProtKB">
        <authorList>
            <consortium name="EnsemblPlants"/>
        </authorList>
    </citation>
    <scope>IDENTIFICATION</scope>
    <source>
        <strain evidence="3">DM1-3 516 R44</strain>
    </source>
</reference>
<evidence type="ECO:0000259" key="2">
    <source>
        <dbReference type="Pfam" id="PF09331"/>
    </source>
</evidence>
<feature type="domain" description="DUF1985" evidence="2">
    <location>
        <begin position="66"/>
        <end position="199"/>
    </location>
</feature>
<dbReference type="PaxDb" id="4113-PGSC0003DMT400018758"/>
<name>M1AB37_SOLTU</name>
<feature type="compositionally biased region" description="Polar residues" evidence="1">
    <location>
        <begin position="1"/>
        <end position="22"/>
    </location>
</feature>
<accession>M1AB37</accession>
<feature type="compositionally biased region" description="Basic and acidic residues" evidence="1">
    <location>
        <begin position="349"/>
        <end position="363"/>
    </location>
</feature>
<proteinExistence type="predicted"/>
<dbReference type="InterPro" id="IPR015410">
    <property type="entry name" value="DUF1985"/>
</dbReference>
<reference evidence="4" key="1">
    <citation type="journal article" date="2011" name="Nature">
        <title>Genome sequence and analysis of the tuber crop potato.</title>
        <authorList>
            <consortium name="The Potato Genome Sequencing Consortium"/>
        </authorList>
    </citation>
    <scope>NUCLEOTIDE SEQUENCE [LARGE SCALE GENOMIC DNA]</scope>
    <source>
        <strain evidence="4">cv. DM1-3 516 R44</strain>
    </source>
</reference>
<dbReference type="Pfam" id="PF09331">
    <property type="entry name" value="DUF1985"/>
    <property type="match status" value="1"/>
</dbReference>
<dbReference type="OMA" id="INCHVIH"/>
<feature type="region of interest" description="Disordered" evidence="1">
    <location>
        <begin position="1"/>
        <end position="26"/>
    </location>
</feature>
<dbReference type="Proteomes" id="UP000011115">
    <property type="component" value="Unassembled WGS sequence"/>
</dbReference>
<dbReference type="EnsemblPlants" id="PGSC0003DMT400018758">
    <property type="protein sequence ID" value="PGSC0003DMT400018758"/>
    <property type="gene ID" value="PGSC0003DMG400007270"/>
</dbReference>